<gene>
    <name evidence="8" type="ORF">M5X09_07980</name>
</gene>
<comment type="similarity">
    <text evidence="2">Belongs to the EamA transporter family.</text>
</comment>
<feature type="transmembrane region" description="Helical" evidence="6">
    <location>
        <begin position="149"/>
        <end position="169"/>
    </location>
</feature>
<sequence>MSSRKSSHLYALLVIGMIAISFSAILVKWSAAPAPVIGMYRLLLTNLLLLPWVWSYRAEWRSIQRRDWFRLTMSGFFLGLHFLLWMESLRHTTVASSTALLTLEPILVMAGSFWLFKQRTTTRAIFGVAVSLFGVILIGWGDLKMSGQALYGDLLSVLGTIAVVAHMLLGQDLRQRVSSYAYNFTVFLVAGACLAAYNLSAGYAMTGYGAQEWVLFSAMAIIPTVLGHMLFNWLLKYMNATSISMAVLGEPVGASILAWVLLGEAMNPLQMAACLLLIFGVWLFLVNDRKAPHREPVTVDVGAA</sequence>
<feature type="domain" description="EamA" evidence="7">
    <location>
        <begin position="151"/>
        <end position="285"/>
    </location>
</feature>
<dbReference type="Pfam" id="PF00892">
    <property type="entry name" value="EamA"/>
    <property type="match status" value="2"/>
</dbReference>
<dbReference type="Gene3D" id="1.10.3730.20">
    <property type="match status" value="1"/>
</dbReference>
<feature type="transmembrane region" description="Helical" evidence="6">
    <location>
        <begin position="213"/>
        <end position="235"/>
    </location>
</feature>
<dbReference type="PANTHER" id="PTHR32322:SF2">
    <property type="entry name" value="EAMA DOMAIN-CONTAINING PROTEIN"/>
    <property type="match status" value="1"/>
</dbReference>
<dbReference type="PANTHER" id="PTHR32322">
    <property type="entry name" value="INNER MEMBRANE TRANSPORTER"/>
    <property type="match status" value="1"/>
</dbReference>
<keyword evidence="9" id="KW-1185">Reference proteome</keyword>
<comment type="caution">
    <text evidence="8">The sequence shown here is derived from an EMBL/GenBank/DDBJ whole genome shotgun (WGS) entry which is preliminary data.</text>
</comment>
<dbReference type="InterPro" id="IPR037185">
    <property type="entry name" value="EmrE-like"/>
</dbReference>
<evidence type="ECO:0000256" key="5">
    <source>
        <dbReference type="ARBA" id="ARBA00023136"/>
    </source>
</evidence>
<feature type="transmembrane region" description="Helical" evidence="6">
    <location>
        <begin position="98"/>
        <end position="116"/>
    </location>
</feature>
<keyword evidence="5 6" id="KW-0472">Membrane</keyword>
<feature type="transmembrane region" description="Helical" evidence="6">
    <location>
        <begin position="268"/>
        <end position="286"/>
    </location>
</feature>
<accession>A0ABT4DQW2</accession>
<evidence type="ECO:0000256" key="3">
    <source>
        <dbReference type="ARBA" id="ARBA00022692"/>
    </source>
</evidence>
<dbReference type="RefSeq" id="WP_268601060.1">
    <property type="nucleotide sequence ID" value="NZ_JAMDLV010000006.1"/>
</dbReference>
<name>A0ABT4DQW2_9BACL</name>
<feature type="transmembrane region" description="Helical" evidence="6">
    <location>
        <begin position="68"/>
        <end position="86"/>
    </location>
</feature>
<evidence type="ECO:0000313" key="9">
    <source>
        <dbReference type="Proteomes" id="UP001207626"/>
    </source>
</evidence>
<dbReference type="EMBL" id="JAMDLW010000009">
    <property type="protein sequence ID" value="MCY9519620.1"/>
    <property type="molecule type" value="Genomic_DNA"/>
</dbReference>
<evidence type="ECO:0000256" key="4">
    <source>
        <dbReference type="ARBA" id="ARBA00022989"/>
    </source>
</evidence>
<feature type="transmembrane region" description="Helical" evidence="6">
    <location>
        <begin position="242"/>
        <end position="262"/>
    </location>
</feature>
<keyword evidence="4 6" id="KW-1133">Transmembrane helix</keyword>
<dbReference type="InterPro" id="IPR000620">
    <property type="entry name" value="EamA_dom"/>
</dbReference>
<keyword evidence="3 6" id="KW-0812">Transmembrane</keyword>
<feature type="transmembrane region" description="Helical" evidence="6">
    <location>
        <begin position="123"/>
        <end position="143"/>
    </location>
</feature>
<feature type="transmembrane region" description="Helical" evidence="6">
    <location>
        <begin position="9"/>
        <end position="31"/>
    </location>
</feature>
<proteinExistence type="inferred from homology"/>
<comment type="subcellular location">
    <subcellularLocation>
        <location evidence="1">Endomembrane system</location>
        <topology evidence="1">Multi-pass membrane protein</topology>
    </subcellularLocation>
</comment>
<evidence type="ECO:0000256" key="1">
    <source>
        <dbReference type="ARBA" id="ARBA00004127"/>
    </source>
</evidence>
<organism evidence="8 9">
    <name type="scientific">Paenibacillus apiarius</name>
    <dbReference type="NCBI Taxonomy" id="46240"/>
    <lineage>
        <taxon>Bacteria</taxon>
        <taxon>Bacillati</taxon>
        <taxon>Bacillota</taxon>
        <taxon>Bacilli</taxon>
        <taxon>Bacillales</taxon>
        <taxon>Paenibacillaceae</taxon>
        <taxon>Paenibacillus</taxon>
    </lineage>
</organism>
<protein>
    <submittedName>
        <fullName evidence="8">DMT family transporter</fullName>
    </submittedName>
</protein>
<dbReference type="Proteomes" id="UP001207626">
    <property type="component" value="Unassembled WGS sequence"/>
</dbReference>
<evidence type="ECO:0000313" key="8">
    <source>
        <dbReference type="EMBL" id="MCY9519620.1"/>
    </source>
</evidence>
<feature type="domain" description="EamA" evidence="7">
    <location>
        <begin position="11"/>
        <end position="139"/>
    </location>
</feature>
<evidence type="ECO:0000256" key="2">
    <source>
        <dbReference type="ARBA" id="ARBA00007362"/>
    </source>
</evidence>
<evidence type="ECO:0000256" key="6">
    <source>
        <dbReference type="SAM" id="Phobius"/>
    </source>
</evidence>
<reference evidence="8 9" key="1">
    <citation type="submission" date="2022-05" db="EMBL/GenBank/DDBJ databases">
        <title>Genome Sequencing of Bee-Associated Microbes.</title>
        <authorList>
            <person name="Dunlap C."/>
        </authorList>
    </citation>
    <scope>NUCLEOTIDE SEQUENCE [LARGE SCALE GENOMIC DNA]</scope>
    <source>
        <strain evidence="8 9">NRRL NRS-1438</strain>
    </source>
</reference>
<feature type="transmembrane region" description="Helical" evidence="6">
    <location>
        <begin position="37"/>
        <end position="56"/>
    </location>
</feature>
<feature type="transmembrane region" description="Helical" evidence="6">
    <location>
        <begin position="181"/>
        <end position="201"/>
    </location>
</feature>
<dbReference type="InterPro" id="IPR050638">
    <property type="entry name" value="AA-Vitamin_Transporters"/>
</dbReference>
<evidence type="ECO:0000259" key="7">
    <source>
        <dbReference type="Pfam" id="PF00892"/>
    </source>
</evidence>
<dbReference type="SUPFAM" id="SSF103481">
    <property type="entry name" value="Multidrug resistance efflux transporter EmrE"/>
    <property type="match status" value="2"/>
</dbReference>